<reference evidence="3" key="2">
    <citation type="submission" date="2020-06" db="EMBL/GenBank/DDBJ databases">
        <authorList>
            <person name="Sheffer M."/>
        </authorList>
    </citation>
    <scope>NUCLEOTIDE SEQUENCE</scope>
</reference>
<feature type="signal peptide" evidence="2">
    <location>
        <begin position="1"/>
        <end position="19"/>
    </location>
</feature>
<comment type="caution">
    <text evidence="3">The sequence shown here is derived from an EMBL/GenBank/DDBJ whole genome shotgun (WGS) entry which is preliminary data.</text>
</comment>
<feature type="region of interest" description="Disordered" evidence="1">
    <location>
        <begin position="198"/>
        <end position="226"/>
    </location>
</feature>
<accession>A0A8T0FM69</accession>
<dbReference type="Proteomes" id="UP000807504">
    <property type="component" value="Unassembled WGS sequence"/>
</dbReference>
<evidence type="ECO:0000256" key="1">
    <source>
        <dbReference type="SAM" id="MobiDB-lite"/>
    </source>
</evidence>
<keyword evidence="2" id="KW-0732">Signal</keyword>
<evidence type="ECO:0000256" key="2">
    <source>
        <dbReference type="SAM" id="SignalP"/>
    </source>
</evidence>
<protein>
    <submittedName>
        <fullName evidence="3">Uncharacterized protein</fullName>
    </submittedName>
</protein>
<gene>
    <name evidence="3" type="ORF">HNY73_006331</name>
</gene>
<sequence>MLIFCIRFGLILKTGWGSAASKGSGHRTAAGLAASLPGVRRMGLMRVDHRRGGAIAQLAARRGGRSGGLVTRTVGIARRLPAGGVRVQYSEWGSSAGDGVCNCSAVESRPGPRACTFPGRSTPPASPSGSMEVALGRYWGKCSRRGSAIVCGGEAPAGNLGRVGTFMALTASLQGHPVQGAGPGGRAGGARTWAERLGRGRGRPERGLKFPAPCRMGRVPRRRGST</sequence>
<organism evidence="3 4">
    <name type="scientific">Argiope bruennichi</name>
    <name type="common">Wasp spider</name>
    <name type="synonym">Aranea bruennichi</name>
    <dbReference type="NCBI Taxonomy" id="94029"/>
    <lineage>
        <taxon>Eukaryota</taxon>
        <taxon>Metazoa</taxon>
        <taxon>Ecdysozoa</taxon>
        <taxon>Arthropoda</taxon>
        <taxon>Chelicerata</taxon>
        <taxon>Arachnida</taxon>
        <taxon>Araneae</taxon>
        <taxon>Araneomorphae</taxon>
        <taxon>Entelegynae</taxon>
        <taxon>Araneoidea</taxon>
        <taxon>Araneidae</taxon>
        <taxon>Argiope</taxon>
    </lineage>
</organism>
<keyword evidence="4" id="KW-1185">Reference proteome</keyword>
<dbReference type="AlphaFoldDB" id="A0A8T0FM69"/>
<name>A0A8T0FM69_ARGBR</name>
<proteinExistence type="predicted"/>
<feature type="chain" id="PRO_5035858171" evidence="2">
    <location>
        <begin position="20"/>
        <end position="226"/>
    </location>
</feature>
<reference evidence="3" key="1">
    <citation type="journal article" date="2020" name="bioRxiv">
        <title>Chromosome-level reference genome of the European wasp spider Argiope bruennichi: a resource for studies on range expansion and evolutionary adaptation.</title>
        <authorList>
            <person name="Sheffer M.M."/>
            <person name="Hoppe A."/>
            <person name="Krehenwinkel H."/>
            <person name="Uhl G."/>
            <person name="Kuss A.W."/>
            <person name="Jensen L."/>
            <person name="Jensen C."/>
            <person name="Gillespie R.G."/>
            <person name="Hoff K.J."/>
            <person name="Prost S."/>
        </authorList>
    </citation>
    <scope>NUCLEOTIDE SEQUENCE</scope>
</reference>
<dbReference type="EMBL" id="JABXBU010000011">
    <property type="protein sequence ID" value="KAF8791475.1"/>
    <property type="molecule type" value="Genomic_DNA"/>
</dbReference>
<evidence type="ECO:0000313" key="3">
    <source>
        <dbReference type="EMBL" id="KAF8791475.1"/>
    </source>
</evidence>
<evidence type="ECO:0000313" key="4">
    <source>
        <dbReference type="Proteomes" id="UP000807504"/>
    </source>
</evidence>
<feature type="compositionally biased region" description="Basic and acidic residues" evidence="1">
    <location>
        <begin position="198"/>
        <end position="208"/>
    </location>
</feature>